<dbReference type="AlphaFoldDB" id="A0A7W8XW44"/>
<evidence type="ECO:0000259" key="1">
    <source>
        <dbReference type="Pfam" id="PF24732"/>
    </source>
</evidence>
<proteinExistence type="predicted"/>
<protein>
    <recommendedName>
        <fullName evidence="1">ParE-like toxin domain-containing protein</fullName>
    </recommendedName>
</protein>
<organism evidence="2 3">
    <name type="scientific">Rhizobium paranaense</name>
    <dbReference type="NCBI Taxonomy" id="1650438"/>
    <lineage>
        <taxon>Bacteria</taxon>
        <taxon>Pseudomonadati</taxon>
        <taxon>Pseudomonadota</taxon>
        <taxon>Alphaproteobacteria</taxon>
        <taxon>Hyphomicrobiales</taxon>
        <taxon>Rhizobiaceae</taxon>
        <taxon>Rhizobium/Agrobacterium group</taxon>
        <taxon>Rhizobium</taxon>
    </lineage>
</organism>
<name>A0A7W8XW44_9HYPH</name>
<dbReference type="InterPro" id="IPR035093">
    <property type="entry name" value="RelE/ParE_toxin_dom_sf"/>
</dbReference>
<feature type="domain" description="ParE-like toxin" evidence="1">
    <location>
        <begin position="18"/>
        <end position="81"/>
    </location>
</feature>
<gene>
    <name evidence="2" type="ORF">GGD50_005123</name>
</gene>
<dbReference type="EMBL" id="JACHBI010000012">
    <property type="protein sequence ID" value="MBB5576480.1"/>
    <property type="molecule type" value="Genomic_DNA"/>
</dbReference>
<reference evidence="2 3" key="1">
    <citation type="submission" date="2020-08" db="EMBL/GenBank/DDBJ databases">
        <title>Genomic Encyclopedia of Type Strains, Phase IV (KMG-V): Genome sequencing to study the core and pangenomes of soil and plant-associated prokaryotes.</title>
        <authorList>
            <person name="Whitman W."/>
        </authorList>
    </citation>
    <scope>NUCLEOTIDE SEQUENCE [LARGE SCALE GENOMIC DNA]</scope>
    <source>
        <strain evidence="2 3">SEMIA 4064</strain>
    </source>
</reference>
<keyword evidence="3" id="KW-1185">Reference proteome</keyword>
<accession>A0A7W8XW44</accession>
<evidence type="ECO:0000313" key="3">
    <source>
        <dbReference type="Proteomes" id="UP000549882"/>
    </source>
</evidence>
<evidence type="ECO:0000313" key="2">
    <source>
        <dbReference type="EMBL" id="MBB5576480.1"/>
    </source>
</evidence>
<dbReference type="InterPro" id="IPR056925">
    <property type="entry name" value="ParE-like"/>
</dbReference>
<dbReference type="SUPFAM" id="SSF143011">
    <property type="entry name" value="RelE-like"/>
    <property type="match status" value="1"/>
</dbReference>
<dbReference type="Proteomes" id="UP000549882">
    <property type="component" value="Unassembled WGS sequence"/>
</dbReference>
<sequence>MKHHAAPTFWQAYEKLPKHVQELADRNFELLKSNPKHPSLHFKQVGRFWSARVGISWRALAAADGEDLIWFWIGSHTDYDKLLR</sequence>
<comment type="caution">
    <text evidence="2">The sequence shown here is derived from an EMBL/GenBank/DDBJ whole genome shotgun (WGS) entry which is preliminary data.</text>
</comment>
<dbReference type="Pfam" id="PF24732">
    <property type="entry name" value="ParE_like"/>
    <property type="match status" value="1"/>
</dbReference>
<dbReference type="RefSeq" id="WP_107108718.1">
    <property type="nucleotide sequence ID" value="NZ_JACHBI010000012.1"/>
</dbReference>